<organism evidence="1 2">
    <name type="scientific">Dissulfurirhabdus thermomarina</name>
    <dbReference type="NCBI Taxonomy" id="1765737"/>
    <lineage>
        <taxon>Bacteria</taxon>
        <taxon>Deltaproteobacteria</taxon>
        <taxon>Dissulfurirhabdaceae</taxon>
        <taxon>Dissulfurirhabdus</taxon>
    </lineage>
</organism>
<reference evidence="1 2" key="1">
    <citation type="submission" date="2020-02" db="EMBL/GenBank/DDBJ databases">
        <title>Comparative genomics of sulfur disproportionating microorganisms.</title>
        <authorList>
            <person name="Ward L.M."/>
            <person name="Bertran E."/>
            <person name="Johnston D.T."/>
        </authorList>
    </citation>
    <scope>NUCLEOTIDE SEQUENCE [LARGE SCALE GENOMIC DNA]</scope>
    <source>
        <strain evidence="1 2">DSM 100025</strain>
    </source>
</reference>
<dbReference type="SUPFAM" id="SSF111321">
    <property type="entry name" value="AF1104-like"/>
    <property type="match status" value="1"/>
</dbReference>
<dbReference type="RefSeq" id="WP_163298902.1">
    <property type="nucleotide sequence ID" value="NZ_JAAGRR010000083.1"/>
</dbReference>
<accession>A0A6N9TQP3</accession>
<dbReference type="InterPro" id="IPR036075">
    <property type="entry name" value="ARMT-1-like_metal-bd_sf"/>
</dbReference>
<keyword evidence="2" id="KW-1185">Reference proteome</keyword>
<gene>
    <name evidence="1" type="ORF">G3N55_07935</name>
</gene>
<evidence type="ECO:0000313" key="1">
    <source>
        <dbReference type="EMBL" id="NDY42770.1"/>
    </source>
</evidence>
<comment type="caution">
    <text evidence="1">The sequence shown here is derived from an EMBL/GenBank/DDBJ whole genome shotgun (WGS) entry which is preliminary data.</text>
</comment>
<name>A0A6N9TQP3_DISTH</name>
<protein>
    <recommendedName>
        <fullName evidence="3">Damage-control phosphatase ARMT1-like metal-binding domain-containing protein</fullName>
    </recommendedName>
</protein>
<sequence length="583" mass="66998">MEDRTPVAEPGRDPERDAWIANFYTENHLAYEVFPDEVASPEQLRFIVYMGDELHYYPCADEVFEAIIERRADERLPLAYLEVWQRLEPLVRSVVEDDYRRRFLLSLLRTKFRHETASLVILPGRLEKRLLQIFTRISEIDRPLAAEKERRNRRVRRLLDSEAFRRALNDPEGLDAGAGEGLSDLERRILLLQVRRLLALAGRPEIWTLDTPPSEADLRAWMAAPLEGEGWGWLCARLDEWRRPGPRRYLLWMGSSAGEVLLDLEVIRLLIRMGVKVILAVKQAFYYEAVTLADVLEDPYLEEALRDAEVVTDPRISKKALLEKLKSDKMLFVISDGTQERFNPLLTSVTFARAFKEVDAVVNRDGGDAACLLRSRFRFTRDILNVFGAGPGRVRLEVKPRHPAAVRFSEADLAAKAQALIDQLAVQKRRGKSIMFYSAIVGSIPNQLATAKRVLGVFVRHLRERQEGVVVINPAEHFEPGMDGDDLMYMWEIVQRSGLIDIWRFQTVEDIEKAFELMGEKVPPEWVGKDATYSTGCTIEMRIALEVQKHHPEMQIIGPPWEKFLRRTEYGVGKYYDRALAGA</sequence>
<evidence type="ECO:0000313" key="2">
    <source>
        <dbReference type="Proteomes" id="UP000469346"/>
    </source>
</evidence>
<dbReference type="AlphaFoldDB" id="A0A6N9TQP3"/>
<dbReference type="Gene3D" id="3.40.50.10880">
    <property type="entry name" value="Uncharacterised protein PF01937, DUF89, domain 3"/>
    <property type="match status" value="1"/>
</dbReference>
<evidence type="ECO:0008006" key="3">
    <source>
        <dbReference type="Google" id="ProtNLM"/>
    </source>
</evidence>
<dbReference type="EMBL" id="JAAGRR010000083">
    <property type="protein sequence ID" value="NDY42770.1"/>
    <property type="molecule type" value="Genomic_DNA"/>
</dbReference>
<dbReference type="Proteomes" id="UP000469346">
    <property type="component" value="Unassembled WGS sequence"/>
</dbReference>
<proteinExistence type="predicted"/>